<evidence type="ECO:0000313" key="3">
    <source>
        <dbReference type="Proteomes" id="UP000678499"/>
    </source>
</evidence>
<evidence type="ECO:0000313" key="2">
    <source>
        <dbReference type="EMBL" id="CAD7282059.1"/>
    </source>
</evidence>
<name>A0A7R9BX34_9CRUS</name>
<feature type="chain" id="PRO_5036210358" evidence="1">
    <location>
        <begin position="23"/>
        <end position="285"/>
    </location>
</feature>
<reference evidence="2" key="1">
    <citation type="submission" date="2020-11" db="EMBL/GenBank/DDBJ databases">
        <authorList>
            <person name="Tran Van P."/>
        </authorList>
    </citation>
    <scope>NUCLEOTIDE SEQUENCE</scope>
</reference>
<gene>
    <name evidence="2" type="ORF">NMOB1V02_LOCUS9691</name>
</gene>
<accession>A0A7R9BX34</accession>
<protein>
    <submittedName>
        <fullName evidence="2">Uncharacterized protein</fullName>
    </submittedName>
</protein>
<dbReference type="EMBL" id="OA885455">
    <property type="protein sequence ID" value="CAD7282059.1"/>
    <property type="molecule type" value="Genomic_DNA"/>
</dbReference>
<evidence type="ECO:0000256" key="1">
    <source>
        <dbReference type="SAM" id="SignalP"/>
    </source>
</evidence>
<proteinExistence type="predicted"/>
<keyword evidence="1" id="KW-0732">Signal</keyword>
<keyword evidence="3" id="KW-1185">Reference proteome</keyword>
<dbReference type="Proteomes" id="UP000678499">
    <property type="component" value="Unassembled WGS sequence"/>
</dbReference>
<organism evidence="2">
    <name type="scientific">Notodromas monacha</name>
    <dbReference type="NCBI Taxonomy" id="399045"/>
    <lineage>
        <taxon>Eukaryota</taxon>
        <taxon>Metazoa</taxon>
        <taxon>Ecdysozoa</taxon>
        <taxon>Arthropoda</taxon>
        <taxon>Crustacea</taxon>
        <taxon>Oligostraca</taxon>
        <taxon>Ostracoda</taxon>
        <taxon>Podocopa</taxon>
        <taxon>Podocopida</taxon>
        <taxon>Cypridocopina</taxon>
        <taxon>Cypridoidea</taxon>
        <taxon>Cyprididae</taxon>
        <taxon>Notodromas</taxon>
    </lineage>
</organism>
<dbReference type="AlphaFoldDB" id="A0A7R9BX34"/>
<feature type="signal peptide" evidence="1">
    <location>
        <begin position="1"/>
        <end position="22"/>
    </location>
</feature>
<dbReference type="EMBL" id="CAJPEX010003418">
    <property type="protein sequence ID" value="CAG0922211.1"/>
    <property type="molecule type" value="Genomic_DNA"/>
</dbReference>
<sequence>MCLKVFLSSVIYAALLSGIVFGAHLNSSDERDVDLYVSHDIFGGFPFVKPPGVDVSGSRPYDPGATTLDGGEEFPDFNEDEDLSLLKMRSDPEEDREDEVRVVQDIKRGTGYIQRRVHELIQYLYGLDEESWADILGTSGSGPSRPFGPSPLGPLLRFLSDVIPPSVPSATVLFTKLHPGVNLVQAPSAIEDVLNEALGVYDLSKIFATSSSDIGPDDDIPQLNEALQDASAHGYSKDETLKDGSVKRAQAVSLLLQLLSRNTRREAMVGIQEDQAEESPKFRIL</sequence>